<dbReference type="GO" id="GO:0016872">
    <property type="term" value="F:intramolecular lyase activity"/>
    <property type="evidence" value="ECO:0007669"/>
    <property type="project" value="InterPro"/>
</dbReference>
<dbReference type="GO" id="GO:0062193">
    <property type="term" value="F:D-ribose pyranase activity"/>
    <property type="evidence" value="ECO:0007669"/>
    <property type="project" value="UniProtKB-EC"/>
</dbReference>
<dbReference type="GO" id="GO:0019303">
    <property type="term" value="P:D-ribose catabolic process"/>
    <property type="evidence" value="ECO:0007669"/>
    <property type="project" value="TreeGrafter"/>
</dbReference>
<dbReference type="InterPro" id="IPR007721">
    <property type="entry name" value="RbsD_FucU"/>
</dbReference>
<protein>
    <recommendedName>
        <fullName evidence="2">D-ribose pyranase</fullName>
        <ecNumber evidence="2">5.4.99.62</ecNumber>
    </recommendedName>
</protein>
<evidence type="ECO:0000256" key="5">
    <source>
        <dbReference type="ARBA" id="ARBA00023277"/>
    </source>
</evidence>
<dbReference type="AlphaFoldDB" id="A0A4Q5MZM8"/>
<dbReference type="Pfam" id="PF05025">
    <property type="entry name" value="RbsD_FucU"/>
    <property type="match status" value="1"/>
</dbReference>
<dbReference type="PANTHER" id="PTHR37831:SF1">
    <property type="entry name" value="D-RIBOSE PYRANASE"/>
    <property type="match status" value="1"/>
</dbReference>
<dbReference type="SUPFAM" id="SSF102546">
    <property type="entry name" value="RbsD-like"/>
    <property type="match status" value="1"/>
</dbReference>
<comment type="caution">
    <text evidence="6">The sequence shown here is derived from an EMBL/GenBank/DDBJ whole genome shotgun (WGS) entry which is preliminary data.</text>
</comment>
<dbReference type="RefSeq" id="WP_130102512.1">
    <property type="nucleotide sequence ID" value="NZ_SDWW01000020.1"/>
</dbReference>
<organism evidence="6 7">
    <name type="scientific">Pengzhenrongella frigida</name>
    <dbReference type="NCBI Taxonomy" id="1259133"/>
    <lineage>
        <taxon>Bacteria</taxon>
        <taxon>Bacillati</taxon>
        <taxon>Actinomycetota</taxon>
        <taxon>Actinomycetes</taxon>
        <taxon>Micrococcales</taxon>
        <taxon>Pengzhenrongella</taxon>
    </lineage>
</organism>
<dbReference type="EC" id="5.4.99.62" evidence="2"/>
<reference evidence="6 7" key="1">
    <citation type="submission" date="2019-01" db="EMBL/GenBank/DDBJ databases">
        <title>Novel species of Cellulomonas.</title>
        <authorList>
            <person name="Liu Q."/>
            <person name="Xin Y.-H."/>
        </authorList>
    </citation>
    <scope>NUCLEOTIDE SEQUENCE [LARGE SCALE GENOMIC DNA]</scope>
    <source>
        <strain evidence="6 7">HLT2-17</strain>
    </source>
</reference>
<keyword evidence="3" id="KW-0963">Cytoplasm</keyword>
<gene>
    <name evidence="6" type="ORF">EUA98_09875</name>
</gene>
<dbReference type="NCBIfam" id="NF008761">
    <property type="entry name" value="PRK11797.1"/>
    <property type="match status" value="1"/>
</dbReference>
<dbReference type="Gene3D" id="3.40.1650.10">
    <property type="entry name" value="RbsD-like domain"/>
    <property type="match status" value="1"/>
</dbReference>
<dbReference type="EMBL" id="SDWW01000020">
    <property type="protein sequence ID" value="RYV51190.1"/>
    <property type="molecule type" value="Genomic_DNA"/>
</dbReference>
<dbReference type="InterPro" id="IPR023750">
    <property type="entry name" value="RbsD-like_sf"/>
</dbReference>
<dbReference type="PANTHER" id="PTHR37831">
    <property type="entry name" value="D-RIBOSE PYRANASE"/>
    <property type="match status" value="1"/>
</dbReference>
<evidence type="ECO:0000256" key="2">
    <source>
        <dbReference type="ARBA" id="ARBA00012862"/>
    </source>
</evidence>
<dbReference type="GO" id="GO:0048029">
    <property type="term" value="F:monosaccharide binding"/>
    <property type="evidence" value="ECO:0007669"/>
    <property type="project" value="InterPro"/>
</dbReference>
<evidence type="ECO:0000256" key="1">
    <source>
        <dbReference type="ARBA" id="ARBA00000223"/>
    </source>
</evidence>
<evidence type="ECO:0000256" key="3">
    <source>
        <dbReference type="ARBA" id="ARBA00022490"/>
    </source>
</evidence>
<comment type="catalytic activity">
    <reaction evidence="1">
        <text>beta-D-ribopyranose = beta-D-ribofuranose</text>
        <dbReference type="Rhea" id="RHEA:25432"/>
        <dbReference type="ChEBI" id="CHEBI:27476"/>
        <dbReference type="ChEBI" id="CHEBI:47002"/>
        <dbReference type="EC" id="5.4.99.62"/>
    </reaction>
</comment>
<keyword evidence="4 6" id="KW-0413">Isomerase</keyword>
<evidence type="ECO:0000313" key="6">
    <source>
        <dbReference type="EMBL" id="RYV51190.1"/>
    </source>
</evidence>
<name>A0A4Q5MZM8_9MICO</name>
<accession>A0A4Q5MZM8</accession>
<proteinExistence type="predicted"/>
<dbReference type="Proteomes" id="UP000293764">
    <property type="component" value="Unassembled WGS sequence"/>
</dbReference>
<dbReference type="InterPro" id="IPR023064">
    <property type="entry name" value="D-ribose_pyranase"/>
</dbReference>
<dbReference type="GO" id="GO:0005829">
    <property type="term" value="C:cytosol"/>
    <property type="evidence" value="ECO:0007669"/>
    <property type="project" value="TreeGrafter"/>
</dbReference>
<dbReference type="OrthoDB" id="9805009at2"/>
<sequence length="130" mass="13606">MKRSGIINAPLAGHLARLGHTDLVVVADAGLPVPANVPVVDLAIVFGLPRFTDVLDALLADIVVEHAWVSEPADGTAAGGWVDARLDAPAERIAHDDLKAMVARAQLVIRTGEDTAYANVILRCGVPFAV</sequence>
<evidence type="ECO:0000313" key="7">
    <source>
        <dbReference type="Proteomes" id="UP000293764"/>
    </source>
</evidence>
<evidence type="ECO:0000256" key="4">
    <source>
        <dbReference type="ARBA" id="ARBA00023235"/>
    </source>
</evidence>
<keyword evidence="7" id="KW-1185">Reference proteome</keyword>
<keyword evidence="5" id="KW-0119">Carbohydrate metabolism</keyword>